<accession>A0AAN7UQ60</accession>
<dbReference type="Proteomes" id="UP001305414">
    <property type="component" value="Unassembled WGS sequence"/>
</dbReference>
<name>A0AAN7UQ60_9PEZI</name>
<evidence type="ECO:0000313" key="1">
    <source>
        <dbReference type="EMBL" id="KAK5630588.1"/>
    </source>
</evidence>
<sequence>MTTRRPHQDSFDPRKLHVGWLSYGAINTVHTAWAELVAEAHHRKMVRLRALGVHRPPATIETLGAYDEKGDILVRLCSHLDVASILSLGAMNKKMRVAMKKIEPRVAEKKAMAILQDDDLNVVFLAFIAAVGNTVKTCETFRSIQVFVANLFVADSSLRAGYRLMFLPIIEDIHNDIVNFVALYWKASCFPLNSSTDMTPTEARRQRRYCYTLEALYCVFRDPIISERAEFKPDSVAGKMFNETHVERPSQALVKLLGDF</sequence>
<proteinExistence type="predicted"/>
<comment type="caution">
    <text evidence="1">The sequence shown here is derived from an EMBL/GenBank/DDBJ whole genome shotgun (WGS) entry which is preliminary data.</text>
</comment>
<gene>
    <name evidence="1" type="ORF">RRF57_006303</name>
</gene>
<reference evidence="1 2" key="1">
    <citation type="submission" date="2023-10" db="EMBL/GenBank/DDBJ databases">
        <title>Draft genome sequence of Xylaria bambusicola isolate GMP-LS, the root and basal stem rot pathogen of sugarcane in Indonesia.</title>
        <authorList>
            <person name="Selvaraj P."/>
            <person name="Muralishankar V."/>
            <person name="Muruganantham S."/>
            <person name="Sp S."/>
            <person name="Haryani S."/>
            <person name="Lau K.J.X."/>
            <person name="Naqvi N.I."/>
        </authorList>
    </citation>
    <scope>NUCLEOTIDE SEQUENCE [LARGE SCALE GENOMIC DNA]</scope>
    <source>
        <strain evidence="1">GMP-LS</strain>
    </source>
</reference>
<evidence type="ECO:0000313" key="2">
    <source>
        <dbReference type="Proteomes" id="UP001305414"/>
    </source>
</evidence>
<organism evidence="1 2">
    <name type="scientific">Xylaria bambusicola</name>
    <dbReference type="NCBI Taxonomy" id="326684"/>
    <lineage>
        <taxon>Eukaryota</taxon>
        <taxon>Fungi</taxon>
        <taxon>Dikarya</taxon>
        <taxon>Ascomycota</taxon>
        <taxon>Pezizomycotina</taxon>
        <taxon>Sordariomycetes</taxon>
        <taxon>Xylariomycetidae</taxon>
        <taxon>Xylariales</taxon>
        <taxon>Xylariaceae</taxon>
        <taxon>Xylaria</taxon>
    </lineage>
</organism>
<keyword evidence="2" id="KW-1185">Reference proteome</keyword>
<dbReference type="AlphaFoldDB" id="A0AAN7UQ60"/>
<protein>
    <submittedName>
        <fullName evidence="1">Uncharacterized protein</fullName>
    </submittedName>
</protein>
<dbReference type="EMBL" id="JAWHQM010000016">
    <property type="protein sequence ID" value="KAK5630588.1"/>
    <property type="molecule type" value="Genomic_DNA"/>
</dbReference>